<keyword evidence="9 16" id="KW-0805">Transcription regulation</keyword>
<evidence type="ECO:0000256" key="12">
    <source>
        <dbReference type="ARBA" id="ARBA00023163"/>
    </source>
</evidence>
<accession>Q49KM0</accession>
<dbReference type="GO" id="GO:0000978">
    <property type="term" value="F:RNA polymerase II cis-regulatory region sequence-specific DNA binding"/>
    <property type="evidence" value="ECO:0007669"/>
    <property type="project" value="TreeGrafter"/>
</dbReference>
<evidence type="ECO:0000256" key="17">
    <source>
        <dbReference type="PROSITE-ProRule" id="PRU00267"/>
    </source>
</evidence>
<keyword evidence="8 16" id="KW-0726">Sexual differentiation</keyword>
<evidence type="ECO:0000256" key="10">
    <source>
        <dbReference type="ARBA" id="ARBA00023125"/>
    </source>
</evidence>
<dbReference type="InterPro" id="IPR017253">
    <property type="entry name" value="SRY"/>
</dbReference>
<dbReference type="GO" id="GO:0016607">
    <property type="term" value="C:nuclear speck"/>
    <property type="evidence" value="ECO:0007669"/>
    <property type="project" value="UniProtKB-SubCell"/>
</dbReference>
<evidence type="ECO:0000256" key="7">
    <source>
        <dbReference type="ARBA" id="ARBA00022860"/>
    </source>
</evidence>
<sequence>MYALMFGALYSDAYTPAKQQSNSFALVSTNHQCNTGGTRKVSGQERVKRPMNAFMVWSQHQRRQVALQNPKMRNSDISKQLGHQWKMLSEAEKWPFFQEAQRLQAMHKEKYPDYKYRPRRKVKILQKSDSLLLAQPTSTLCSEVHMDEGLYTCTGMKEQLICSQPVNTGSSLPQQQCHSNWTSWQENRVTLAAQTCENIPLYHKLQP</sequence>
<evidence type="ECO:0000256" key="5">
    <source>
        <dbReference type="ARBA" id="ARBA00022490"/>
    </source>
</evidence>
<dbReference type="EMBL" id="HM230423">
    <property type="protein sequence ID" value="ADI77076.1"/>
    <property type="molecule type" value="Genomic_DNA"/>
</dbReference>
<evidence type="ECO:0000256" key="9">
    <source>
        <dbReference type="ARBA" id="ARBA00023015"/>
    </source>
</evidence>
<keyword evidence="6 16" id="KW-0221">Differentiation</keyword>
<organism evidence="19">
    <name type="scientific">Oryctolagus cuniculus</name>
    <name type="common">Rabbit</name>
    <dbReference type="NCBI Taxonomy" id="9986"/>
    <lineage>
        <taxon>Eukaryota</taxon>
        <taxon>Metazoa</taxon>
        <taxon>Chordata</taxon>
        <taxon>Craniata</taxon>
        <taxon>Vertebrata</taxon>
        <taxon>Euteleostomi</taxon>
        <taxon>Mammalia</taxon>
        <taxon>Eutheria</taxon>
        <taxon>Euarchontoglires</taxon>
        <taxon>Glires</taxon>
        <taxon>Lagomorpha</taxon>
        <taxon>Leporidae</taxon>
        <taxon>Oryctolagus</taxon>
    </lineage>
</organism>
<dbReference type="InterPro" id="IPR009071">
    <property type="entry name" value="HMG_box_dom"/>
</dbReference>
<name>Q49KM0_RABIT</name>
<dbReference type="GO" id="GO:0005516">
    <property type="term" value="F:calmodulin binding"/>
    <property type="evidence" value="ECO:0007669"/>
    <property type="project" value="UniProtKB-KW"/>
</dbReference>
<dbReference type="GO" id="GO:0001228">
    <property type="term" value="F:DNA-binding transcription activator activity, RNA polymerase II-specific"/>
    <property type="evidence" value="ECO:0007669"/>
    <property type="project" value="TreeGrafter"/>
</dbReference>
<dbReference type="CTD" id="6736"/>
<comment type="subcellular location">
    <subcellularLocation>
        <location evidence="2">Cytoplasm</location>
    </subcellularLocation>
    <subcellularLocation>
        <location evidence="1">Nucleus speckle</location>
    </subcellularLocation>
</comment>
<evidence type="ECO:0000313" key="20">
    <source>
        <dbReference type="EMBL" id="ADI77075.1"/>
    </source>
</evidence>
<dbReference type="Pfam" id="PF00505">
    <property type="entry name" value="HMG_box"/>
    <property type="match status" value="1"/>
</dbReference>
<dbReference type="SUPFAM" id="SSF47095">
    <property type="entry name" value="HMG-box"/>
    <property type="match status" value="1"/>
</dbReference>
<evidence type="ECO:0000256" key="3">
    <source>
        <dbReference type="ARBA" id="ARBA00005998"/>
    </source>
</evidence>
<dbReference type="GO" id="GO:0030154">
    <property type="term" value="P:cell differentiation"/>
    <property type="evidence" value="ECO:0007669"/>
    <property type="project" value="UniProtKB-KW"/>
</dbReference>
<evidence type="ECO:0000256" key="13">
    <source>
        <dbReference type="ARBA" id="ARBA00023242"/>
    </source>
</evidence>
<keyword evidence="10 16" id="KW-0238">DNA-binding</keyword>
<comment type="similarity">
    <text evidence="3 16">Belongs to the SRY family.</text>
</comment>
<evidence type="ECO:0000256" key="1">
    <source>
        <dbReference type="ARBA" id="ARBA00004324"/>
    </source>
</evidence>
<dbReference type="Gene3D" id="1.10.30.10">
    <property type="entry name" value="High mobility group box domain"/>
    <property type="match status" value="1"/>
</dbReference>
<protein>
    <recommendedName>
        <fullName evidence="4 16">Sex-determining region Y protein</fullName>
    </recommendedName>
</protein>
<comment type="subunit">
    <text evidence="14">Interacts with CALM, EP300, HDAC3, KPNB1, ZNF208 isoform KRAB-O, PARP1, SLC9A3R2 and WT1. The interaction with EP300 modulates its DNA-binding activity. The interaction with KPNB1 is sensitive to dissociation by Ran in the GTP-bound form. Interaction with PARP1 impaired its DNA-binding activity.</text>
</comment>
<evidence type="ECO:0000256" key="11">
    <source>
        <dbReference type="ARBA" id="ARBA00023159"/>
    </source>
</evidence>
<dbReference type="PANTHER" id="PTHR10270:SF161">
    <property type="entry name" value="SEX-DETERMINING REGION Y PROTEIN"/>
    <property type="match status" value="1"/>
</dbReference>
<evidence type="ECO:0000256" key="4">
    <source>
        <dbReference type="ARBA" id="ARBA00019052"/>
    </source>
</evidence>
<dbReference type="OrthoDB" id="6247875at2759"/>
<dbReference type="PROSITE" id="PS50118">
    <property type="entry name" value="HMG_BOX_2"/>
    <property type="match status" value="1"/>
</dbReference>
<evidence type="ECO:0000256" key="8">
    <source>
        <dbReference type="ARBA" id="ARBA00022928"/>
    </source>
</evidence>
<dbReference type="GO" id="GO:0030238">
    <property type="term" value="P:male sex determination"/>
    <property type="evidence" value="ECO:0007669"/>
    <property type="project" value="InterPro"/>
</dbReference>
<dbReference type="GeneID" id="100328958"/>
<dbReference type="PIRSF" id="PIRSF037653">
    <property type="entry name" value="SRY"/>
    <property type="match status" value="1"/>
</dbReference>
<evidence type="ECO:0000256" key="14">
    <source>
        <dbReference type="ARBA" id="ARBA00024048"/>
    </source>
</evidence>
<proteinExistence type="inferred from homology"/>
<dbReference type="SMR" id="Q49KM0"/>
<keyword evidence="13 16" id="KW-0539">Nucleus</keyword>
<dbReference type="GO" id="GO:0007548">
    <property type="term" value="P:sex differentiation"/>
    <property type="evidence" value="ECO:0007669"/>
    <property type="project" value="UniProtKB-KW"/>
</dbReference>
<dbReference type="FunFam" id="1.10.30.10:FF:000002">
    <property type="entry name" value="transcription factor Sox-2"/>
    <property type="match status" value="1"/>
</dbReference>
<keyword evidence="12 16" id="KW-0804">Transcription</keyword>
<dbReference type="EMBL" id="AY785433">
    <property type="protein sequence ID" value="AAX14463.1"/>
    <property type="molecule type" value="Genomic_DNA"/>
</dbReference>
<feature type="domain" description="HMG box" evidence="18">
    <location>
        <begin position="47"/>
        <end position="115"/>
    </location>
</feature>
<dbReference type="KEGG" id="ocu:100328958"/>
<dbReference type="InterPro" id="IPR050140">
    <property type="entry name" value="SRY-related_HMG-box_TF-like"/>
</dbReference>
<dbReference type="EMBL" id="HM230423">
    <property type="protein sequence ID" value="ADI77075.1"/>
    <property type="molecule type" value="Genomic_DNA"/>
</dbReference>
<reference evidence="20" key="2">
    <citation type="journal article" date="2010" name="Mol. Biol. Evol.">
        <title>Extensive gene conversion drives the concerted evolution of paralogous copies of the SRY gene in European rabbits.</title>
        <authorList>
            <person name="Geraldes A."/>
            <person name="Rambo T."/>
            <person name="Wing R.A."/>
            <person name="Ferrand N."/>
            <person name="Nachman M.W."/>
        </authorList>
    </citation>
    <scope>NUCLEOTIDE SEQUENCE</scope>
</reference>
<keyword evidence="7" id="KW-0112">Calmodulin-binding</keyword>
<evidence type="ECO:0000313" key="19">
    <source>
        <dbReference type="EMBL" id="AAX14463.1"/>
    </source>
</evidence>
<dbReference type="AlphaFoldDB" id="Q49KM0"/>
<comment type="function">
    <text evidence="15">Transcriptional regulator that controls a genetic switch in male development. It is necessary and sufficient for initiating male sex determination by directing the development of supporting cell precursors (pre-Sertoli cells) as Sertoli rather than granulosa cells. Involved in different aspects of gene regulation including promoter activation or repression. Binds to the DNA consensus sequence 5'-[AT]AACAA[AT]-3'. SRY HMG box recognizes DNA by partial intercalation in the minor groove and promotes DNA bending. Also involved in pre-mRNA splicing. In male adult brain involved in the maintenance of motor functions of dopaminergic neurons.</text>
</comment>
<dbReference type="SMART" id="SM00398">
    <property type="entry name" value="HMG"/>
    <property type="match status" value="1"/>
</dbReference>
<dbReference type="GO" id="GO:0005737">
    <property type="term" value="C:cytoplasm"/>
    <property type="evidence" value="ECO:0007669"/>
    <property type="project" value="UniProtKB-SubCell"/>
</dbReference>
<dbReference type="RefSeq" id="NP_001164619.1">
    <property type="nucleotide sequence ID" value="NM_001171148.1"/>
</dbReference>
<evidence type="ECO:0000256" key="16">
    <source>
        <dbReference type="PIRNR" id="PIRNR037653"/>
    </source>
</evidence>
<keyword evidence="11 16" id="KW-0010">Activator</keyword>
<dbReference type="InterPro" id="IPR036910">
    <property type="entry name" value="HMG_box_dom_sf"/>
</dbReference>
<reference evidence="19" key="1">
    <citation type="journal article" date="2005" name="Anim. Genet.">
        <title>High levels of nucleotide diversity in the European rabbit (Oryctolagus cuniculus) SRY gene.</title>
        <authorList>
            <person name="Geraldes A."/>
            <person name="Rogel-Gaillard C."/>
            <person name="Ferrand N."/>
        </authorList>
    </citation>
    <scope>NUCLEOTIDE SEQUENCE</scope>
</reference>
<evidence type="ECO:0000256" key="6">
    <source>
        <dbReference type="ARBA" id="ARBA00022782"/>
    </source>
</evidence>
<keyword evidence="5" id="KW-0963">Cytoplasm</keyword>
<dbReference type="CDD" id="cd22034">
    <property type="entry name" value="HMG-box_SoxA_SRY"/>
    <property type="match status" value="1"/>
</dbReference>
<feature type="DNA-binding region" description="HMG box" evidence="17">
    <location>
        <begin position="47"/>
        <end position="115"/>
    </location>
</feature>
<dbReference type="PANTHER" id="PTHR10270">
    <property type="entry name" value="SOX TRANSCRIPTION FACTOR"/>
    <property type="match status" value="1"/>
</dbReference>
<evidence type="ECO:0000256" key="2">
    <source>
        <dbReference type="ARBA" id="ARBA00004496"/>
    </source>
</evidence>
<evidence type="ECO:0000259" key="18">
    <source>
        <dbReference type="PROSITE" id="PS50118"/>
    </source>
</evidence>
<gene>
    <name evidence="20" type="primary">SRY</name>
</gene>
<evidence type="ECO:0000256" key="15">
    <source>
        <dbReference type="ARBA" id="ARBA00045821"/>
    </source>
</evidence>